<feature type="region of interest" description="Disordered" evidence="1">
    <location>
        <begin position="30"/>
        <end position="64"/>
    </location>
</feature>
<dbReference type="Proteomes" id="UP001233172">
    <property type="component" value="Unassembled WGS sequence"/>
</dbReference>
<name>A0AAD8EXD7_BIOPF</name>
<evidence type="ECO:0000256" key="1">
    <source>
        <dbReference type="SAM" id="MobiDB-lite"/>
    </source>
</evidence>
<protein>
    <submittedName>
        <fullName evidence="2">Uncharacterized protein</fullName>
    </submittedName>
</protein>
<evidence type="ECO:0000313" key="2">
    <source>
        <dbReference type="EMBL" id="KAK0042606.1"/>
    </source>
</evidence>
<organism evidence="2 3">
    <name type="scientific">Biomphalaria pfeifferi</name>
    <name type="common">Bloodfluke planorb</name>
    <name type="synonym">Freshwater snail</name>
    <dbReference type="NCBI Taxonomy" id="112525"/>
    <lineage>
        <taxon>Eukaryota</taxon>
        <taxon>Metazoa</taxon>
        <taxon>Spiralia</taxon>
        <taxon>Lophotrochozoa</taxon>
        <taxon>Mollusca</taxon>
        <taxon>Gastropoda</taxon>
        <taxon>Heterobranchia</taxon>
        <taxon>Euthyneura</taxon>
        <taxon>Panpulmonata</taxon>
        <taxon>Hygrophila</taxon>
        <taxon>Lymnaeoidea</taxon>
        <taxon>Planorbidae</taxon>
        <taxon>Biomphalaria</taxon>
    </lineage>
</organism>
<keyword evidence="3" id="KW-1185">Reference proteome</keyword>
<feature type="compositionally biased region" description="Polar residues" evidence="1">
    <location>
        <begin position="306"/>
        <end position="326"/>
    </location>
</feature>
<reference evidence="2" key="2">
    <citation type="submission" date="2023-04" db="EMBL/GenBank/DDBJ databases">
        <authorList>
            <person name="Bu L."/>
            <person name="Lu L."/>
            <person name="Laidemitt M.R."/>
            <person name="Zhang S.M."/>
            <person name="Mutuku M."/>
            <person name="Mkoji G."/>
            <person name="Steinauer M."/>
            <person name="Loker E.S."/>
        </authorList>
    </citation>
    <scope>NUCLEOTIDE SEQUENCE</scope>
    <source>
        <strain evidence="2">KasaAsao</strain>
        <tissue evidence="2">Whole Snail</tissue>
    </source>
</reference>
<gene>
    <name evidence="2" type="ORF">Bpfe_027981</name>
</gene>
<reference evidence="2" key="1">
    <citation type="journal article" date="2023" name="PLoS Negl. Trop. Dis.">
        <title>A genome sequence for Biomphalaria pfeifferi, the major vector snail for the human-infecting parasite Schistosoma mansoni.</title>
        <authorList>
            <person name="Bu L."/>
            <person name="Lu L."/>
            <person name="Laidemitt M.R."/>
            <person name="Zhang S.M."/>
            <person name="Mutuku M."/>
            <person name="Mkoji G."/>
            <person name="Steinauer M."/>
            <person name="Loker E.S."/>
        </authorList>
    </citation>
    <scope>NUCLEOTIDE SEQUENCE</scope>
    <source>
        <strain evidence="2">KasaAsao</strain>
    </source>
</reference>
<comment type="caution">
    <text evidence="2">The sequence shown here is derived from an EMBL/GenBank/DDBJ whole genome shotgun (WGS) entry which is preliminary data.</text>
</comment>
<accession>A0AAD8EXD7</accession>
<proteinExistence type="predicted"/>
<evidence type="ECO:0000313" key="3">
    <source>
        <dbReference type="Proteomes" id="UP001233172"/>
    </source>
</evidence>
<dbReference type="EMBL" id="JASAOG010000237">
    <property type="protein sequence ID" value="KAK0042606.1"/>
    <property type="molecule type" value="Genomic_DNA"/>
</dbReference>
<feature type="region of interest" description="Disordered" evidence="1">
    <location>
        <begin position="290"/>
        <end position="326"/>
    </location>
</feature>
<dbReference type="AlphaFoldDB" id="A0AAD8EXD7"/>
<sequence>MSSSVGQRNFASSKSRLVAIRHSDECKKQIADGDEVRSRSSFVSSAKGKMRTKSAVSGMTRGEPSFDVIKPSVNKEHPDQDLQLENSLGQACLAVEPVHHMTRTPLEGLQTWEKLIIQSEMMLNDIEFFTTQQTKSPRKRIFNSSKEFLTVLEEFYYPKEVMNSHDQTIKHKDDLQPIANRIIGKVKALGALKVLEKFNQRKFPDIGGAARVENARRKWGLLRSYVRDLAARKRMRKASMNWTLLRHTVKGMGNLEWSRHDLYVRYGLVPVVTNDGKVIKENMMMSNRPQSLAAPGHVTSTHKTRSLPSNTSQCKTKGNRSSFLNN</sequence>